<dbReference type="AlphaFoldDB" id="A0A1F8GJ05"/>
<sequence length="83" mass="9090">MDGNRQHFYFAIALVAITAMGGFVMLEVADTITSLALIEGSFYSVVRNGDVRLSAEIGRSIEEIDLDAFEKGFEEIDSEINGL</sequence>
<name>A0A1F8GJ05_9BACT</name>
<dbReference type="STRING" id="1802695.A3A13_01345"/>
<gene>
    <name evidence="2" type="ORF">A3A13_01345</name>
</gene>
<evidence type="ECO:0000256" key="1">
    <source>
        <dbReference type="SAM" id="Phobius"/>
    </source>
</evidence>
<dbReference type="EMBL" id="MGKJ01000010">
    <property type="protein sequence ID" value="OGN24698.1"/>
    <property type="molecule type" value="Genomic_DNA"/>
</dbReference>
<reference evidence="2 3" key="1">
    <citation type="journal article" date="2016" name="Nat. Commun.">
        <title>Thousands of microbial genomes shed light on interconnected biogeochemical processes in an aquifer system.</title>
        <authorList>
            <person name="Anantharaman K."/>
            <person name="Brown C.T."/>
            <person name="Hug L.A."/>
            <person name="Sharon I."/>
            <person name="Castelle C.J."/>
            <person name="Probst A.J."/>
            <person name="Thomas B.C."/>
            <person name="Singh A."/>
            <person name="Wilkins M.J."/>
            <person name="Karaoz U."/>
            <person name="Brodie E.L."/>
            <person name="Williams K.H."/>
            <person name="Hubbard S.S."/>
            <person name="Banfield J.F."/>
        </authorList>
    </citation>
    <scope>NUCLEOTIDE SEQUENCE [LARGE SCALE GENOMIC DNA]</scope>
</reference>
<protein>
    <submittedName>
        <fullName evidence="2">Uncharacterized protein</fullName>
    </submittedName>
</protein>
<feature type="transmembrane region" description="Helical" evidence="1">
    <location>
        <begin position="7"/>
        <end position="26"/>
    </location>
</feature>
<evidence type="ECO:0000313" key="2">
    <source>
        <dbReference type="EMBL" id="OGN24698.1"/>
    </source>
</evidence>
<organism evidence="2 3">
    <name type="scientific">Candidatus Yanofskybacteria bacterium RIFCSPLOWO2_01_FULL_43_22</name>
    <dbReference type="NCBI Taxonomy" id="1802695"/>
    <lineage>
        <taxon>Bacteria</taxon>
        <taxon>Candidatus Yanofskyibacteriota</taxon>
    </lineage>
</organism>
<keyword evidence="1" id="KW-0812">Transmembrane</keyword>
<keyword evidence="1" id="KW-1133">Transmembrane helix</keyword>
<keyword evidence="1" id="KW-0472">Membrane</keyword>
<dbReference type="Proteomes" id="UP000178911">
    <property type="component" value="Unassembled WGS sequence"/>
</dbReference>
<evidence type="ECO:0000313" key="3">
    <source>
        <dbReference type="Proteomes" id="UP000178911"/>
    </source>
</evidence>
<accession>A0A1F8GJ05</accession>
<comment type="caution">
    <text evidence="2">The sequence shown here is derived from an EMBL/GenBank/DDBJ whole genome shotgun (WGS) entry which is preliminary data.</text>
</comment>
<proteinExistence type="predicted"/>